<dbReference type="PANTHER" id="PTHR12547">
    <property type="entry name" value="CCCH ZINC FINGER/TIS11-RELATED"/>
    <property type="match status" value="1"/>
</dbReference>
<feature type="region of interest" description="Disordered" evidence="6">
    <location>
        <begin position="693"/>
        <end position="729"/>
    </location>
</feature>
<feature type="compositionally biased region" description="Low complexity" evidence="6">
    <location>
        <begin position="180"/>
        <end position="198"/>
    </location>
</feature>
<feature type="region of interest" description="Disordered" evidence="6">
    <location>
        <begin position="41"/>
        <end position="80"/>
    </location>
</feature>
<feature type="region of interest" description="Disordered" evidence="6">
    <location>
        <begin position="1"/>
        <end position="23"/>
    </location>
</feature>
<comment type="caution">
    <text evidence="8">The sequence shown here is derived from an EMBL/GenBank/DDBJ whole genome shotgun (WGS) entry which is preliminary data.</text>
</comment>
<keyword evidence="3 5" id="KW-0863">Zinc-finger</keyword>
<dbReference type="Proteomes" id="UP000308199">
    <property type="component" value="Unassembled WGS sequence"/>
</dbReference>
<feature type="compositionally biased region" description="Polar residues" evidence="6">
    <location>
        <begin position="264"/>
        <end position="273"/>
    </location>
</feature>
<feature type="compositionally biased region" description="Polar residues" evidence="6">
    <location>
        <begin position="542"/>
        <end position="554"/>
    </location>
</feature>
<gene>
    <name evidence="8" type="ORF">EW145_g1717</name>
</gene>
<evidence type="ECO:0000256" key="6">
    <source>
        <dbReference type="SAM" id="MobiDB-lite"/>
    </source>
</evidence>
<dbReference type="SUPFAM" id="SSF90229">
    <property type="entry name" value="CCCH zinc finger"/>
    <property type="match status" value="2"/>
</dbReference>
<sequence length="904" mass="96131">MSSSPAVSSFFAPASDHRSSVSLAHQPKTYEWAQTHELLEGHENFDRSHPQDRALPKDAGSLTSRRAGSGVQKHSYSPSPLVMSSQASAEYMKSNPKSAAPLEPFVRDGTSDESIANGLRRAGNRWSFNGSEKLTEPKIANWDLVDEIGKLSISNGTSDGTDGTTTPSKNGVRDVLQIHETSPLETSSSDTSLESASPQNVDNLNLPSHSRGSSTDTLSSESSARSNVHLASLKTTTFSTDLTKDRPRSFSGAISDVELRRLQNIHTPSQLPESLQDRGSPLTRDASGGDSKPLSSTPSGESISGSVQPMFPSLAAYPNAQPQFMGLPAQGFASHGSSTRHDELQVDHAIQPRQQFASGNQNLGAPFVQVPANGPMRPAQPDSMQYRQHLRGVNMFQPPMQAPPTLLPSPTNFAYPGMPNAHGHHNQHLSLGNQQQMYDIMVPLDPAISRTQQTFRGGHQHSASDPASLRDAAALLLGAGIHNMQGMQFPPTPGMYPPMTMTPPVFPNQYFPGAAPQPQGVYSQDMINALNMSMPHYGGSNGVPTTPQATQQTFGGSPSPPSSAGPSANNRKLGLYKTELCRSWEEKGTCRYGPKCQFAHGEDEIRKVARHPKYKTEICRTFWVSGSCPYGKRCCFIHTELPASGTPPGAPGANVEGNIATPPTVDGRARSMSTNSDPNDAQISLLARITAKRKQEENATTPTAASVMENGGGGFQYGHKPPSGALRVDTNVETPSASKQNKSAYPTFANTSIQALSPGPVTAGPEFGRHIGVSNISVADMNQRMNGGASNNPRHSYTGSETSINFGQQPHSVSGGSSPFGILSAQTEGSTASTTPSGHGHSRSGSSSNWGSFSQKTHLGAGSSPYTHTPSPANEKAANAAAAASPWGASEYNSNTRHNDRTWS</sequence>
<organism evidence="8 9">
    <name type="scientific">Phellinidium pouzarii</name>
    <dbReference type="NCBI Taxonomy" id="167371"/>
    <lineage>
        <taxon>Eukaryota</taxon>
        <taxon>Fungi</taxon>
        <taxon>Dikarya</taxon>
        <taxon>Basidiomycota</taxon>
        <taxon>Agaricomycotina</taxon>
        <taxon>Agaricomycetes</taxon>
        <taxon>Hymenochaetales</taxon>
        <taxon>Hymenochaetaceae</taxon>
        <taxon>Phellinidium</taxon>
    </lineage>
</organism>
<feature type="compositionally biased region" description="Low complexity" evidence="6">
    <location>
        <begin position="208"/>
        <end position="226"/>
    </location>
</feature>
<keyword evidence="1 5" id="KW-0479">Metal-binding</keyword>
<protein>
    <recommendedName>
        <fullName evidence="7">C3H1-type domain-containing protein</fullName>
    </recommendedName>
</protein>
<feature type="region of interest" description="Disordered" evidence="6">
    <location>
        <begin position="538"/>
        <end position="570"/>
    </location>
</feature>
<dbReference type="InterPro" id="IPR036855">
    <property type="entry name" value="Znf_CCCH_sf"/>
</dbReference>
<dbReference type="FunFam" id="4.10.1000.10:FF:000001">
    <property type="entry name" value="zinc finger CCCH domain-containing protein 15-like"/>
    <property type="match status" value="1"/>
</dbReference>
<proteinExistence type="predicted"/>
<evidence type="ECO:0000256" key="5">
    <source>
        <dbReference type="PROSITE-ProRule" id="PRU00723"/>
    </source>
</evidence>
<dbReference type="InterPro" id="IPR000571">
    <property type="entry name" value="Znf_CCCH"/>
</dbReference>
<dbReference type="AlphaFoldDB" id="A0A4S4LDG0"/>
<evidence type="ECO:0000256" key="3">
    <source>
        <dbReference type="ARBA" id="ARBA00022771"/>
    </source>
</evidence>
<feature type="domain" description="C3H1-type" evidence="7">
    <location>
        <begin position="575"/>
        <end position="603"/>
    </location>
</feature>
<dbReference type="EMBL" id="SGPK01000050">
    <property type="protein sequence ID" value="THH09864.1"/>
    <property type="molecule type" value="Genomic_DNA"/>
</dbReference>
<dbReference type="GO" id="GO:0003729">
    <property type="term" value="F:mRNA binding"/>
    <property type="evidence" value="ECO:0007669"/>
    <property type="project" value="InterPro"/>
</dbReference>
<dbReference type="Pfam" id="PF00642">
    <property type="entry name" value="zf-CCCH"/>
    <property type="match status" value="2"/>
</dbReference>
<feature type="compositionally biased region" description="Low complexity" evidence="6">
    <location>
        <begin position="833"/>
        <end position="854"/>
    </location>
</feature>
<feature type="domain" description="C3H1-type" evidence="7">
    <location>
        <begin position="613"/>
        <end position="641"/>
    </location>
</feature>
<dbReference type="InterPro" id="IPR045877">
    <property type="entry name" value="ZFP36-like"/>
</dbReference>
<feature type="compositionally biased region" description="Low complexity" evidence="6">
    <location>
        <begin position="156"/>
        <end position="166"/>
    </location>
</feature>
<evidence type="ECO:0000313" key="8">
    <source>
        <dbReference type="EMBL" id="THH09864.1"/>
    </source>
</evidence>
<name>A0A4S4LDG0_9AGAM</name>
<evidence type="ECO:0000256" key="2">
    <source>
        <dbReference type="ARBA" id="ARBA00022737"/>
    </source>
</evidence>
<keyword evidence="4 5" id="KW-0862">Zinc</keyword>
<feature type="region of interest" description="Disordered" evidence="6">
    <location>
        <begin position="263"/>
        <end position="307"/>
    </location>
</feature>
<feature type="compositionally biased region" description="Low complexity" evidence="6">
    <location>
        <begin position="873"/>
        <end position="884"/>
    </location>
</feature>
<keyword evidence="9" id="KW-1185">Reference proteome</keyword>
<reference evidence="8 9" key="1">
    <citation type="submission" date="2019-02" db="EMBL/GenBank/DDBJ databases">
        <title>Genome sequencing of the rare red list fungi Phellinidium pouzarii.</title>
        <authorList>
            <person name="Buettner E."/>
            <person name="Kellner H."/>
        </authorList>
    </citation>
    <scope>NUCLEOTIDE SEQUENCE [LARGE SCALE GENOMIC DNA]</scope>
    <source>
        <strain evidence="8 9">DSM 108285</strain>
    </source>
</reference>
<feature type="compositionally biased region" description="Low complexity" evidence="6">
    <location>
        <begin position="1"/>
        <end position="14"/>
    </location>
</feature>
<feature type="zinc finger region" description="C3H1-type" evidence="5">
    <location>
        <begin position="613"/>
        <end position="641"/>
    </location>
</feature>
<dbReference type="OrthoDB" id="410307at2759"/>
<feature type="region of interest" description="Disordered" evidence="6">
    <location>
        <begin position="153"/>
        <end position="227"/>
    </location>
</feature>
<evidence type="ECO:0000259" key="7">
    <source>
        <dbReference type="PROSITE" id="PS50103"/>
    </source>
</evidence>
<feature type="compositionally biased region" description="Polar residues" evidence="6">
    <location>
        <begin position="783"/>
        <end position="817"/>
    </location>
</feature>
<dbReference type="Gene3D" id="4.10.1000.10">
    <property type="entry name" value="Zinc finger, CCCH-type"/>
    <property type="match status" value="2"/>
</dbReference>
<evidence type="ECO:0000256" key="4">
    <source>
        <dbReference type="ARBA" id="ARBA00022833"/>
    </source>
</evidence>
<dbReference type="PANTHER" id="PTHR12547:SF18">
    <property type="entry name" value="PROTEIN TIS11"/>
    <property type="match status" value="1"/>
</dbReference>
<feature type="compositionally biased region" description="Polar residues" evidence="6">
    <location>
        <begin position="61"/>
        <end position="80"/>
    </location>
</feature>
<keyword evidence="2" id="KW-0677">Repeat</keyword>
<feature type="compositionally biased region" description="Low complexity" evidence="6">
    <location>
        <begin position="295"/>
        <end position="306"/>
    </location>
</feature>
<feature type="region of interest" description="Disordered" evidence="6">
    <location>
        <begin position="783"/>
        <end position="904"/>
    </location>
</feature>
<feature type="zinc finger region" description="C3H1-type" evidence="5">
    <location>
        <begin position="575"/>
        <end position="603"/>
    </location>
</feature>
<evidence type="ECO:0000256" key="1">
    <source>
        <dbReference type="ARBA" id="ARBA00022723"/>
    </source>
</evidence>
<evidence type="ECO:0000313" key="9">
    <source>
        <dbReference type="Proteomes" id="UP000308199"/>
    </source>
</evidence>
<dbReference type="SMART" id="SM00356">
    <property type="entry name" value="ZnF_C3H1"/>
    <property type="match status" value="2"/>
</dbReference>
<dbReference type="PROSITE" id="PS50103">
    <property type="entry name" value="ZF_C3H1"/>
    <property type="match status" value="2"/>
</dbReference>
<accession>A0A4S4LDG0</accession>
<feature type="compositionally biased region" description="Basic and acidic residues" evidence="6">
    <location>
        <begin position="41"/>
        <end position="56"/>
    </location>
</feature>
<dbReference type="FunFam" id="4.10.1000.10:FF:000002">
    <property type="entry name" value="Zinc finger protein 36, C3H1 type-like 1"/>
    <property type="match status" value="1"/>
</dbReference>
<dbReference type="GO" id="GO:0008270">
    <property type="term" value="F:zinc ion binding"/>
    <property type="evidence" value="ECO:0007669"/>
    <property type="project" value="UniProtKB-KW"/>
</dbReference>